<dbReference type="AlphaFoldDB" id="I4EFS2"/>
<evidence type="ECO:0000313" key="1">
    <source>
        <dbReference type="EMBL" id="CCF83534.1"/>
    </source>
</evidence>
<evidence type="ECO:0000313" key="2">
    <source>
        <dbReference type="Proteomes" id="UP000004221"/>
    </source>
</evidence>
<protein>
    <recommendedName>
        <fullName evidence="3">Glycosyl transferase family 1 domain-containing protein</fullName>
    </recommendedName>
</protein>
<comment type="caution">
    <text evidence="1">The sequence shown here is derived from an EMBL/GenBank/DDBJ whole genome shotgun (WGS) entry which is preliminary data.</text>
</comment>
<dbReference type="Proteomes" id="UP000004221">
    <property type="component" value="Unassembled WGS sequence"/>
</dbReference>
<organism evidence="1 2">
    <name type="scientific">Nitrolancea hollandica Lb</name>
    <dbReference type="NCBI Taxonomy" id="1129897"/>
    <lineage>
        <taxon>Bacteria</taxon>
        <taxon>Pseudomonadati</taxon>
        <taxon>Thermomicrobiota</taxon>
        <taxon>Thermomicrobia</taxon>
        <taxon>Sphaerobacterales</taxon>
        <taxon>Sphaerobacterineae</taxon>
        <taxon>Sphaerobacteraceae</taxon>
        <taxon>Nitrolancea</taxon>
    </lineage>
</organism>
<dbReference type="Gene3D" id="3.40.50.2000">
    <property type="entry name" value="Glycogen Phosphorylase B"/>
    <property type="match status" value="2"/>
</dbReference>
<proteinExistence type="predicted"/>
<keyword evidence="2" id="KW-1185">Reference proteome</keyword>
<evidence type="ECO:0008006" key="3">
    <source>
        <dbReference type="Google" id="ProtNLM"/>
    </source>
</evidence>
<gene>
    <name evidence="1" type="ORF">NITHO_2390006</name>
</gene>
<dbReference type="SUPFAM" id="SSF53756">
    <property type="entry name" value="UDP-Glycosyltransferase/glycogen phosphorylase"/>
    <property type="match status" value="1"/>
</dbReference>
<accession>I4EFS2</accession>
<reference evidence="1 2" key="1">
    <citation type="journal article" date="2012" name="ISME J.">
        <title>Nitrification expanded: discovery, physiology and genomics of a nitrite-oxidizing bacterium from the phylum Chloroflexi.</title>
        <authorList>
            <person name="Sorokin D.Y."/>
            <person name="Lucker S."/>
            <person name="Vejmelkova D."/>
            <person name="Kostrikina N.A."/>
            <person name="Kleerebezem R."/>
            <person name="Rijpstra W.I."/>
            <person name="Damste J.S."/>
            <person name="Le Paslier D."/>
            <person name="Muyzer G."/>
            <person name="Wagner M."/>
            <person name="van Loosdrecht M.C."/>
            <person name="Daims H."/>
        </authorList>
    </citation>
    <scope>NUCLEOTIDE SEQUENCE [LARGE SCALE GENOMIC DNA]</scope>
    <source>
        <strain evidence="2">none</strain>
    </source>
</reference>
<dbReference type="EMBL" id="CAGS01000156">
    <property type="protein sequence ID" value="CCF83534.1"/>
    <property type="molecule type" value="Genomic_DNA"/>
</dbReference>
<sequence>MTTASRAQNALHPLKGGESITLVPTGDVQALAREIQVLLVDPARRKELADRGKAAANAFDWTTIAGRHAGFYSRLLGAADACPRMSSGDRPAHGYRRDGRS</sequence>
<name>I4EFS2_9BACT</name>